<dbReference type="Proteomes" id="UP000009168">
    <property type="component" value="Unassembled WGS sequence"/>
</dbReference>
<sequence length="480" mass="56692">MQRRIFQSLIKQNLFIKNKSVQGIYRSKFYNLQAQSFSTSQKEDIDLNQLTSEIEQLKKKVGTNTQPKSSMQDEQLSELSQFEAFQSASRYASLEKFELAEQKFQEALNILNEQQPDRIDLQIILMKRLALMYKLQDKNYLLTPLLEDIYFKHLAFYSYKNVDYIKILKNLLTHYCIYDLERGSIFLEMILEQLQHEEIPKVIVRDIYLYAGIIHALKGDDFNQSERFLQESIQAGLQPIQKGIAYNNLACVTYWNCLKLLLELSQTTKEEEKKQKQLQEEIQERIQLVAPLIKRAFNAFEFEEKNRQKDQINEQQFTILKKLFDEEQKVFDLTGLKPEDVLLKNPMSSVCAMNMGEFLFYSGDFNASQFWLQVSQYSSTKLESLHRVLRTIVISALAAKKQNKIEFAENLLIDCLEYSENYTTFNKVFALESYSQILKQQGRNYEANSYQQQSDNLRNVLSFWDERKENILIPDYDFKF</sequence>
<dbReference type="AlphaFoldDB" id="W7X4M7"/>
<accession>W7X4M7</accession>
<keyword evidence="2" id="KW-1185">Reference proteome</keyword>
<dbReference type="RefSeq" id="XP_012655105.1">
    <property type="nucleotide sequence ID" value="XM_012799651.1"/>
</dbReference>
<dbReference type="KEGG" id="tet:TTHERM_000825239"/>
<organism evidence="1 2">
    <name type="scientific">Tetrahymena thermophila (strain SB210)</name>
    <dbReference type="NCBI Taxonomy" id="312017"/>
    <lineage>
        <taxon>Eukaryota</taxon>
        <taxon>Sar</taxon>
        <taxon>Alveolata</taxon>
        <taxon>Ciliophora</taxon>
        <taxon>Intramacronucleata</taxon>
        <taxon>Oligohymenophorea</taxon>
        <taxon>Hymenostomatida</taxon>
        <taxon>Tetrahymenina</taxon>
        <taxon>Tetrahymenidae</taxon>
        <taxon>Tetrahymena</taxon>
    </lineage>
</organism>
<dbReference type="GO" id="GO:0016787">
    <property type="term" value="F:hydrolase activity"/>
    <property type="evidence" value="ECO:0007669"/>
    <property type="project" value="UniProtKB-KW"/>
</dbReference>
<proteinExistence type="predicted"/>
<gene>
    <name evidence="1" type="ORF">TTHERM_000825239</name>
</gene>
<dbReference type="InParanoid" id="W7X4M7"/>
<dbReference type="EMBL" id="GG662507">
    <property type="protein sequence ID" value="EWS72357.1"/>
    <property type="molecule type" value="Genomic_DNA"/>
</dbReference>
<dbReference type="GeneID" id="24440818"/>
<keyword evidence="1" id="KW-0378">Hydrolase</keyword>
<name>W7X4M7_TETTS</name>
<evidence type="ECO:0000313" key="2">
    <source>
        <dbReference type="Proteomes" id="UP000009168"/>
    </source>
</evidence>
<protein>
    <submittedName>
        <fullName evidence="1">Ubiquitin carboxyl-terminal hydrolase</fullName>
    </submittedName>
</protein>
<reference evidence="2" key="1">
    <citation type="journal article" date="2006" name="PLoS Biol.">
        <title>Macronuclear genome sequence of the ciliate Tetrahymena thermophila, a model eukaryote.</title>
        <authorList>
            <person name="Eisen J.A."/>
            <person name="Coyne R.S."/>
            <person name="Wu M."/>
            <person name="Wu D."/>
            <person name="Thiagarajan M."/>
            <person name="Wortman J.R."/>
            <person name="Badger J.H."/>
            <person name="Ren Q."/>
            <person name="Amedeo P."/>
            <person name="Jones K.M."/>
            <person name="Tallon L.J."/>
            <person name="Delcher A.L."/>
            <person name="Salzberg S.L."/>
            <person name="Silva J.C."/>
            <person name="Haas B.J."/>
            <person name="Majoros W.H."/>
            <person name="Farzad M."/>
            <person name="Carlton J.M."/>
            <person name="Smith R.K. Jr."/>
            <person name="Garg J."/>
            <person name="Pearlman R.E."/>
            <person name="Karrer K.M."/>
            <person name="Sun L."/>
            <person name="Manning G."/>
            <person name="Elde N.C."/>
            <person name="Turkewitz A.P."/>
            <person name="Asai D.J."/>
            <person name="Wilkes D.E."/>
            <person name="Wang Y."/>
            <person name="Cai H."/>
            <person name="Collins K."/>
            <person name="Stewart B.A."/>
            <person name="Lee S.R."/>
            <person name="Wilamowska K."/>
            <person name="Weinberg Z."/>
            <person name="Ruzzo W.L."/>
            <person name="Wloga D."/>
            <person name="Gaertig J."/>
            <person name="Frankel J."/>
            <person name="Tsao C.-C."/>
            <person name="Gorovsky M.A."/>
            <person name="Keeling P.J."/>
            <person name="Waller R.F."/>
            <person name="Patron N.J."/>
            <person name="Cherry J.M."/>
            <person name="Stover N.A."/>
            <person name="Krieger C.J."/>
            <person name="del Toro C."/>
            <person name="Ryder H.F."/>
            <person name="Williamson S.C."/>
            <person name="Barbeau R.A."/>
            <person name="Hamilton E.P."/>
            <person name="Orias E."/>
        </authorList>
    </citation>
    <scope>NUCLEOTIDE SEQUENCE [LARGE SCALE GENOMIC DNA]</scope>
    <source>
        <strain evidence="2">SB210</strain>
    </source>
</reference>
<evidence type="ECO:0000313" key="1">
    <source>
        <dbReference type="EMBL" id="EWS72357.1"/>
    </source>
</evidence>
<dbReference type="OrthoDB" id="323990at2759"/>